<protein>
    <submittedName>
        <fullName evidence="2">Uncharacterized protein</fullName>
    </submittedName>
</protein>
<sequence>MSDWSPPPATTALDILPTLQEASRIIPPDTVYLHSKKVTSDDDDDDDAPIALQAVAEEHDPWVPMLPSLNYSLYGRRSRIARFALYVFIDSLVLPVGLYFLLWYGFGPGNPLYHPLSASTALTIVTAVIGGTSIWELLLRAWKLAKRDSDCRPVGSSWWHFDWFEWWFAFTWILIITEVSVAFVPDEPDRRMLAMPLPTVLAVFGTSCIIIDVLRYFSVPTPIRVSSMPRGVQLRPGIYPLVEDICSVDGSGTTEFRQNLNRRYAASHIFRVMLRRLSLFWGIGAECCAAVTMGLIFGLDDDLEDYAFAIGWALPFIWAGPWAMATIYYVKRELREETRLWGLT</sequence>
<feature type="transmembrane region" description="Helical" evidence="1">
    <location>
        <begin position="277"/>
        <end position="297"/>
    </location>
</feature>
<evidence type="ECO:0000313" key="2">
    <source>
        <dbReference type="EMBL" id="CAI6338585.1"/>
    </source>
</evidence>
<reference evidence="2" key="1">
    <citation type="submission" date="2023-01" db="EMBL/GenBank/DDBJ databases">
        <authorList>
            <person name="Van Ghelder C."/>
            <person name="Rancurel C."/>
        </authorList>
    </citation>
    <scope>NUCLEOTIDE SEQUENCE</scope>
    <source>
        <strain evidence="2">CNCM I-4278</strain>
    </source>
</reference>
<dbReference type="EMBL" id="CAOQHR010000008">
    <property type="protein sequence ID" value="CAI6338585.1"/>
    <property type="molecule type" value="Genomic_DNA"/>
</dbReference>
<organism evidence="2 3">
    <name type="scientific">Periconia digitata</name>
    <dbReference type="NCBI Taxonomy" id="1303443"/>
    <lineage>
        <taxon>Eukaryota</taxon>
        <taxon>Fungi</taxon>
        <taxon>Dikarya</taxon>
        <taxon>Ascomycota</taxon>
        <taxon>Pezizomycotina</taxon>
        <taxon>Dothideomycetes</taxon>
        <taxon>Pleosporomycetidae</taxon>
        <taxon>Pleosporales</taxon>
        <taxon>Massarineae</taxon>
        <taxon>Periconiaceae</taxon>
        <taxon>Periconia</taxon>
    </lineage>
</organism>
<comment type="caution">
    <text evidence="2">The sequence shown here is derived from an EMBL/GenBank/DDBJ whole genome shotgun (WGS) entry which is preliminary data.</text>
</comment>
<feature type="transmembrane region" description="Helical" evidence="1">
    <location>
        <begin position="163"/>
        <end position="184"/>
    </location>
</feature>
<accession>A0A9W4XS34</accession>
<evidence type="ECO:0000256" key="1">
    <source>
        <dbReference type="SAM" id="Phobius"/>
    </source>
</evidence>
<gene>
    <name evidence="2" type="ORF">PDIGIT_LOCUS11715</name>
</gene>
<keyword evidence="3" id="KW-1185">Reference proteome</keyword>
<proteinExistence type="predicted"/>
<dbReference type="PANTHER" id="PTHR42024">
    <property type="entry name" value="AMINO ACID PERMEASE_ SLC12A DOMAIN-CONTAINING PROTEIN"/>
    <property type="match status" value="1"/>
</dbReference>
<dbReference type="AlphaFoldDB" id="A0A9W4XS34"/>
<dbReference type="Proteomes" id="UP001152607">
    <property type="component" value="Unassembled WGS sequence"/>
</dbReference>
<feature type="transmembrane region" description="Helical" evidence="1">
    <location>
        <begin position="309"/>
        <end position="330"/>
    </location>
</feature>
<name>A0A9W4XS34_9PLEO</name>
<feature type="transmembrane region" description="Helical" evidence="1">
    <location>
        <begin position="196"/>
        <end position="217"/>
    </location>
</feature>
<keyword evidence="1" id="KW-0812">Transmembrane</keyword>
<dbReference type="PANTHER" id="PTHR42024:SF1">
    <property type="entry name" value="AMINO ACID PERMEASE_ SLC12A DOMAIN-CONTAINING PROTEIN"/>
    <property type="match status" value="1"/>
</dbReference>
<keyword evidence="1" id="KW-1133">Transmembrane helix</keyword>
<keyword evidence="1" id="KW-0472">Membrane</keyword>
<feature type="transmembrane region" description="Helical" evidence="1">
    <location>
        <begin position="83"/>
        <end position="106"/>
    </location>
</feature>
<dbReference type="OrthoDB" id="4838853at2759"/>
<evidence type="ECO:0000313" key="3">
    <source>
        <dbReference type="Proteomes" id="UP001152607"/>
    </source>
</evidence>
<feature type="transmembrane region" description="Helical" evidence="1">
    <location>
        <begin position="118"/>
        <end position="142"/>
    </location>
</feature>